<reference evidence="9" key="1">
    <citation type="journal article" date="2019" name="Int. J. Syst. Evol. Microbiol.">
        <title>The Global Catalogue of Microorganisms (GCM) 10K type strain sequencing project: providing services to taxonomists for standard genome sequencing and annotation.</title>
        <authorList>
            <consortium name="The Broad Institute Genomics Platform"/>
            <consortium name="The Broad Institute Genome Sequencing Center for Infectious Disease"/>
            <person name="Wu L."/>
            <person name="Ma J."/>
        </authorList>
    </citation>
    <scope>NUCLEOTIDE SEQUENCE [LARGE SCALE GENOMIC DNA]</scope>
    <source>
        <strain evidence="9">JCM 13518</strain>
    </source>
</reference>
<keyword evidence="6" id="KW-0813">Transport</keyword>
<dbReference type="Pfam" id="PF00950">
    <property type="entry name" value="ABC-3"/>
    <property type="match status" value="1"/>
</dbReference>
<proteinExistence type="inferred from homology"/>
<dbReference type="InterPro" id="IPR037294">
    <property type="entry name" value="ABC_BtuC-like"/>
</dbReference>
<evidence type="ECO:0000256" key="1">
    <source>
        <dbReference type="ARBA" id="ARBA00004141"/>
    </source>
</evidence>
<evidence type="ECO:0000313" key="9">
    <source>
        <dbReference type="Proteomes" id="UP001501057"/>
    </source>
</evidence>
<dbReference type="Gene3D" id="1.10.3470.10">
    <property type="entry name" value="ABC transporter involved in vitamin B12 uptake, BtuC"/>
    <property type="match status" value="1"/>
</dbReference>
<feature type="transmembrane region" description="Helical" evidence="7">
    <location>
        <begin position="246"/>
        <end position="266"/>
    </location>
</feature>
<comment type="similarity">
    <text evidence="2 6">Belongs to the ABC-3 integral membrane protein family.</text>
</comment>
<dbReference type="Proteomes" id="UP001501057">
    <property type="component" value="Unassembled WGS sequence"/>
</dbReference>
<keyword evidence="4 7" id="KW-1133">Transmembrane helix</keyword>
<feature type="transmembrane region" description="Helical" evidence="7">
    <location>
        <begin position="88"/>
        <end position="110"/>
    </location>
</feature>
<evidence type="ECO:0000313" key="8">
    <source>
        <dbReference type="EMBL" id="GAA1727942.1"/>
    </source>
</evidence>
<evidence type="ECO:0000256" key="7">
    <source>
        <dbReference type="SAM" id="Phobius"/>
    </source>
</evidence>
<evidence type="ECO:0000256" key="3">
    <source>
        <dbReference type="ARBA" id="ARBA00022692"/>
    </source>
</evidence>
<dbReference type="PANTHER" id="PTHR30477:SF0">
    <property type="entry name" value="METAL TRANSPORT SYSTEM MEMBRANE PROTEIN TM_0125-RELATED"/>
    <property type="match status" value="1"/>
</dbReference>
<accession>A0ABP4VM54</accession>
<name>A0ABP4VM54_9ACTN</name>
<feature type="transmembrane region" description="Helical" evidence="7">
    <location>
        <begin position="132"/>
        <end position="156"/>
    </location>
</feature>
<gene>
    <name evidence="8" type="ORF">GCM10009710_05730</name>
</gene>
<keyword evidence="9" id="KW-1185">Reference proteome</keyword>
<evidence type="ECO:0000256" key="6">
    <source>
        <dbReference type="RuleBase" id="RU003943"/>
    </source>
</evidence>
<dbReference type="InterPro" id="IPR001626">
    <property type="entry name" value="ABC_TroCD"/>
</dbReference>
<sequence>MLDLLDYTFMRLALGAAVVTGLTAPAIGTFLVQRRLALLGDGIGHVALTGVALGLLTGTAPLLTAVIAATLGALAIELMRTYARTSGDVALAMLFYGGIAAGVMLINLAGDSAATLNSYLFGSIVTVTSSDLTVVAILGGIVLAIVLVATPQLFAVCQDEDHARVSGVPVRLYGILIAVLAAVTITVAMRTVGLLLVSALMVVPVAAAQQVARSFRGTHLLAMALGLLAAVGGVVASFEIDTQPGPTIVLMAMAFFAVLASARGIVSLTRRWRRRPLESA</sequence>
<evidence type="ECO:0000256" key="4">
    <source>
        <dbReference type="ARBA" id="ARBA00022989"/>
    </source>
</evidence>
<feature type="transmembrane region" description="Helical" evidence="7">
    <location>
        <begin position="12"/>
        <end position="32"/>
    </location>
</feature>
<evidence type="ECO:0000256" key="5">
    <source>
        <dbReference type="ARBA" id="ARBA00023136"/>
    </source>
</evidence>
<keyword evidence="5 7" id="KW-0472">Membrane</keyword>
<protein>
    <submittedName>
        <fullName evidence="8">Metal ABC transporter permease</fullName>
    </submittedName>
</protein>
<keyword evidence="3 6" id="KW-0812">Transmembrane</keyword>
<dbReference type="SUPFAM" id="SSF81345">
    <property type="entry name" value="ABC transporter involved in vitamin B12 uptake, BtuC"/>
    <property type="match status" value="1"/>
</dbReference>
<dbReference type="PANTHER" id="PTHR30477">
    <property type="entry name" value="ABC-TRANSPORTER METAL-BINDING PROTEIN"/>
    <property type="match status" value="1"/>
</dbReference>
<comment type="caution">
    <text evidence="8">The sequence shown here is derived from an EMBL/GenBank/DDBJ whole genome shotgun (WGS) entry which is preliminary data.</text>
</comment>
<feature type="transmembrane region" description="Helical" evidence="7">
    <location>
        <begin position="52"/>
        <end position="76"/>
    </location>
</feature>
<organism evidence="8 9">
    <name type="scientific">Aeromicrobium alkaliterrae</name>
    <dbReference type="NCBI Taxonomy" id="302168"/>
    <lineage>
        <taxon>Bacteria</taxon>
        <taxon>Bacillati</taxon>
        <taxon>Actinomycetota</taxon>
        <taxon>Actinomycetes</taxon>
        <taxon>Propionibacteriales</taxon>
        <taxon>Nocardioidaceae</taxon>
        <taxon>Aeromicrobium</taxon>
    </lineage>
</organism>
<dbReference type="EMBL" id="BAAAME010000002">
    <property type="protein sequence ID" value="GAA1727942.1"/>
    <property type="molecule type" value="Genomic_DNA"/>
</dbReference>
<feature type="transmembrane region" description="Helical" evidence="7">
    <location>
        <begin position="220"/>
        <end position="240"/>
    </location>
</feature>
<evidence type="ECO:0000256" key="2">
    <source>
        <dbReference type="ARBA" id="ARBA00008034"/>
    </source>
</evidence>
<feature type="transmembrane region" description="Helical" evidence="7">
    <location>
        <begin position="168"/>
        <end position="185"/>
    </location>
</feature>
<feature type="transmembrane region" description="Helical" evidence="7">
    <location>
        <begin position="191"/>
        <end position="208"/>
    </location>
</feature>
<dbReference type="RefSeq" id="WP_344197536.1">
    <property type="nucleotide sequence ID" value="NZ_BAAAME010000002.1"/>
</dbReference>
<comment type="subcellular location">
    <subcellularLocation>
        <location evidence="6">Cell membrane</location>
        <topology evidence="6">Multi-pass membrane protein</topology>
    </subcellularLocation>
    <subcellularLocation>
        <location evidence="1">Membrane</location>
        <topology evidence="1">Multi-pass membrane protein</topology>
    </subcellularLocation>
</comment>